<proteinExistence type="predicted"/>
<protein>
    <submittedName>
        <fullName evidence="2">Uncharacterized protein</fullName>
    </submittedName>
</protein>
<reference evidence="2" key="1">
    <citation type="journal article" date="2020" name="G3 (Bethesda)">
        <title>High-Quality Assemblies for Three Invasive Social Wasps from the &lt;i&gt;Vespula&lt;/i&gt; Genus.</title>
        <authorList>
            <person name="Harrop T.W.R."/>
            <person name="Guhlin J."/>
            <person name="McLaughlin G.M."/>
            <person name="Permina E."/>
            <person name="Stockwell P."/>
            <person name="Gilligan J."/>
            <person name="Le Lec M.F."/>
            <person name="Gruber M.A.M."/>
            <person name="Quinn O."/>
            <person name="Lovegrove M."/>
            <person name="Duncan E.J."/>
            <person name="Remnant E.J."/>
            <person name="Van Eeckhoven J."/>
            <person name="Graham B."/>
            <person name="Knapp R.A."/>
            <person name="Langford K.W."/>
            <person name="Kronenberg Z."/>
            <person name="Press M.O."/>
            <person name="Eacker S.M."/>
            <person name="Wilson-Rankin E.E."/>
            <person name="Purcell J."/>
            <person name="Lester P.J."/>
            <person name="Dearden P.K."/>
        </authorList>
    </citation>
    <scope>NUCLEOTIDE SEQUENCE</scope>
    <source>
        <strain evidence="2">Volc-1</strain>
    </source>
</reference>
<feature type="compositionally biased region" description="Gly residues" evidence="1">
    <location>
        <begin position="69"/>
        <end position="95"/>
    </location>
</feature>
<evidence type="ECO:0000313" key="2">
    <source>
        <dbReference type="EMBL" id="KAF7438300.1"/>
    </source>
</evidence>
<keyword evidence="3" id="KW-1185">Reference proteome</keyword>
<sequence>MVIEPATASLVRNVVISFGYFIHQMKASKVVAVGEGKSPEIPRGEDLAPVTAVVANNVGDGVHACSSGSGDGDGGSGGGGGGGGGGGDGGSSGGR</sequence>
<evidence type="ECO:0000256" key="1">
    <source>
        <dbReference type="SAM" id="MobiDB-lite"/>
    </source>
</evidence>
<accession>A0A834PEY0</accession>
<dbReference type="AlphaFoldDB" id="A0A834PEY0"/>
<comment type="caution">
    <text evidence="2">The sequence shown here is derived from an EMBL/GenBank/DDBJ whole genome shotgun (WGS) entry which is preliminary data.</text>
</comment>
<dbReference type="Proteomes" id="UP000600918">
    <property type="component" value="Unassembled WGS sequence"/>
</dbReference>
<feature type="region of interest" description="Disordered" evidence="1">
    <location>
        <begin position="62"/>
        <end position="95"/>
    </location>
</feature>
<evidence type="ECO:0000313" key="3">
    <source>
        <dbReference type="Proteomes" id="UP000600918"/>
    </source>
</evidence>
<dbReference type="EMBL" id="JACSDY010000001">
    <property type="protein sequence ID" value="KAF7438300.1"/>
    <property type="molecule type" value="Genomic_DNA"/>
</dbReference>
<name>A0A834PEY0_VESPE</name>
<organism evidence="2 3">
    <name type="scientific">Vespula pensylvanica</name>
    <name type="common">Western yellow jacket</name>
    <name type="synonym">Wasp</name>
    <dbReference type="NCBI Taxonomy" id="30213"/>
    <lineage>
        <taxon>Eukaryota</taxon>
        <taxon>Metazoa</taxon>
        <taxon>Ecdysozoa</taxon>
        <taxon>Arthropoda</taxon>
        <taxon>Hexapoda</taxon>
        <taxon>Insecta</taxon>
        <taxon>Pterygota</taxon>
        <taxon>Neoptera</taxon>
        <taxon>Endopterygota</taxon>
        <taxon>Hymenoptera</taxon>
        <taxon>Apocrita</taxon>
        <taxon>Aculeata</taxon>
        <taxon>Vespoidea</taxon>
        <taxon>Vespidae</taxon>
        <taxon>Vespinae</taxon>
        <taxon>Vespula</taxon>
    </lineage>
</organism>
<gene>
    <name evidence="2" type="ORF">H0235_000691</name>
</gene>